<reference evidence="1" key="2">
    <citation type="submission" date="2025-09" db="UniProtKB">
        <authorList>
            <consortium name="Ensembl"/>
        </authorList>
    </citation>
    <scope>IDENTIFICATION</scope>
</reference>
<dbReference type="GO" id="GO:0003676">
    <property type="term" value="F:nucleic acid binding"/>
    <property type="evidence" value="ECO:0007669"/>
    <property type="project" value="InterPro"/>
</dbReference>
<dbReference type="Gene3D" id="3.30.420.10">
    <property type="entry name" value="Ribonuclease H-like superfamily/Ribonuclease H"/>
    <property type="match status" value="1"/>
</dbReference>
<organism evidence="1 2">
    <name type="scientific">Gadus morhua</name>
    <name type="common">Atlantic cod</name>
    <dbReference type="NCBI Taxonomy" id="8049"/>
    <lineage>
        <taxon>Eukaryota</taxon>
        <taxon>Metazoa</taxon>
        <taxon>Chordata</taxon>
        <taxon>Craniata</taxon>
        <taxon>Vertebrata</taxon>
        <taxon>Euteleostomi</taxon>
        <taxon>Actinopterygii</taxon>
        <taxon>Neopterygii</taxon>
        <taxon>Teleostei</taxon>
        <taxon>Neoteleostei</taxon>
        <taxon>Acanthomorphata</taxon>
        <taxon>Zeiogadaria</taxon>
        <taxon>Gadariae</taxon>
        <taxon>Gadiformes</taxon>
        <taxon>Gadoidei</taxon>
        <taxon>Gadidae</taxon>
        <taxon>Gadus</taxon>
    </lineage>
</organism>
<dbReference type="AlphaFoldDB" id="A0A8C5AJW9"/>
<protein>
    <submittedName>
        <fullName evidence="1">Uncharacterized protein</fullName>
    </submittedName>
</protein>
<evidence type="ECO:0000313" key="1">
    <source>
        <dbReference type="Ensembl" id="ENSGMOP00000032765.1"/>
    </source>
</evidence>
<keyword evidence="2" id="KW-1185">Reference proteome</keyword>
<evidence type="ECO:0000313" key="2">
    <source>
        <dbReference type="Proteomes" id="UP000694546"/>
    </source>
</evidence>
<accession>A0A8C5AJW9</accession>
<name>A0A8C5AJW9_GADMO</name>
<proteinExistence type="predicted"/>
<dbReference type="Proteomes" id="UP000694546">
    <property type="component" value="Chromosome 3"/>
</dbReference>
<reference evidence="1" key="1">
    <citation type="submission" date="2025-08" db="UniProtKB">
        <authorList>
            <consortium name="Ensembl"/>
        </authorList>
    </citation>
    <scope>IDENTIFICATION</scope>
</reference>
<sequence length="80" mass="8755">LKGTRKAIGSEMVGFPIHLVPIHRNSQLDLARVSLVDSSGTCLLDDLVRPPNRILNYLTRFKSSLTVSTPTDVQPAPSSR</sequence>
<dbReference type="Ensembl" id="ENSGMOT00000042008.1">
    <property type="protein sequence ID" value="ENSGMOP00000032765.1"/>
    <property type="gene ID" value="ENSGMOG00000027172.1"/>
</dbReference>
<dbReference type="InterPro" id="IPR036397">
    <property type="entry name" value="RNaseH_sf"/>
</dbReference>